<feature type="transmembrane region" description="Helical" evidence="1">
    <location>
        <begin position="556"/>
        <end position="578"/>
    </location>
</feature>
<organism evidence="2 3">
    <name type="scientific">Pedobacter jejuensis</name>
    <dbReference type="NCBI Taxonomy" id="1268550"/>
    <lineage>
        <taxon>Bacteria</taxon>
        <taxon>Pseudomonadati</taxon>
        <taxon>Bacteroidota</taxon>
        <taxon>Sphingobacteriia</taxon>
        <taxon>Sphingobacteriales</taxon>
        <taxon>Sphingobacteriaceae</taxon>
        <taxon>Pedobacter</taxon>
    </lineage>
</organism>
<evidence type="ECO:0000256" key="1">
    <source>
        <dbReference type="SAM" id="Phobius"/>
    </source>
</evidence>
<dbReference type="AlphaFoldDB" id="A0A3N0BWQ4"/>
<dbReference type="OrthoDB" id="9816502at2"/>
<dbReference type="Proteomes" id="UP000274046">
    <property type="component" value="Unassembled WGS sequence"/>
</dbReference>
<gene>
    <name evidence="2" type="ORF">D7004_10275</name>
</gene>
<name>A0A3N0BWQ4_9SPHI</name>
<comment type="caution">
    <text evidence="2">The sequence shown here is derived from an EMBL/GenBank/DDBJ whole genome shotgun (WGS) entry which is preliminary data.</text>
</comment>
<keyword evidence="1" id="KW-0472">Membrane</keyword>
<protein>
    <submittedName>
        <fullName evidence="2">Uncharacterized protein</fullName>
    </submittedName>
</protein>
<dbReference type="EMBL" id="RBEE01000014">
    <property type="protein sequence ID" value="RNL53457.1"/>
    <property type="molecule type" value="Genomic_DNA"/>
</dbReference>
<sequence length="1071" mass="120423">MSIKVAKYTFGSWLRKGIAGRIITVDNLGNGASSGTLRSEVNIEVKVNDQVELKDFQLLGPGDIIGINPAMVVRTEPLNWISNFEPNYLPFIEFYDEDFLWRYTPAKANGDKLRPWLSLIVLKDEQQPGTGEFTFNESKLPLASVTVKSANNLPPANQIWAWSHVHVNEGHDSTTEFEAFLKTLNDLDNPNSDQIISRLMCPRKLDSNTAYRAFLVPAFETGRLSGLGLENTSIDAQQASWNNTSNNIEFPVYYHWFFRTGENQDFESLVKILEPRIMDSRLGIRDMDGSAPGFGMTEATDIGQTTTLNIIGLEGALKAPTTVSEPKQLDIGKPFFNELQSILNFPETLKNASNTVSDPVVSPPIYGQNHALTNQIDTDKSSWLHELNKDPRNRVAAGFGTNVVQKDQEKYVADAWKQVESVKKANIKIKLIAFAMNVSYVIKTKFTSKLTPGQSLLFLSPLLKKVKGSPTTLSYQLEDSLLPAAAVSSTLRRILRPRGPFFRKIAVANPGFTHTGLLTDINEGKITAAPPKIIPVGLPTVDEKLNSIPAKNHNPILIWILNHLLICLLLVLAAIFIFGVITGAWYACIIAAVITIGAYFKLLKMKASPLNPKDLNNPEVMAETLEHLPEQPEFIFRESNPLIVETNNGDTEVTTENQETTTDAEGLAYQFVSIFTPGSNGKDSVEAANFRAAAIDLNYREAIKNPEKTFSRFDIDNAHLKLQEAIDPRKVFPKMLASFVIYTFNKKWLFNFENLVPAMAYPDMPEPMYEKLRDISSELLIPNLKLIPQNTISLLVTNPEFIESYMVGLNHEFGKELLWREYPTDKRGSYFRQFWDVKGIITNHNNLDENQLKEEFKDIQPIDKWYSNSALGTHPKRKAPDGEQVVLVIRGELLKKYPNTIIYAQKAHIFKDASGVIDATKQPIINPVATTTEMASEIKFPMFKAEINPDIKFFGFDLTVPQSKGKDEPTIESDDWGWYFIIQQIPGEPRFGMDINYEKSGDKVSWDDLSWDKYSPQNGFINIDVKPNSDFKPAAPETVDDWGQNSARMGHILYQKPVMIAIHAKEMLKSI</sequence>
<evidence type="ECO:0000313" key="3">
    <source>
        <dbReference type="Proteomes" id="UP000274046"/>
    </source>
</evidence>
<proteinExistence type="predicted"/>
<feature type="transmembrane region" description="Helical" evidence="1">
    <location>
        <begin position="584"/>
        <end position="603"/>
    </location>
</feature>
<accession>A0A3N0BWQ4</accession>
<dbReference type="RefSeq" id="WP_123205779.1">
    <property type="nucleotide sequence ID" value="NZ_RBEE01000014.1"/>
</dbReference>
<reference evidence="2 3" key="1">
    <citation type="submission" date="2018-10" db="EMBL/GenBank/DDBJ databases">
        <title>Genome sequencing of Pedobacter jejuensis TNB23.</title>
        <authorList>
            <person name="Cho Y.-J."/>
            <person name="Cho A."/>
            <person name="Kim O.-S."/>
        </authorList>
    </citation>
    <scope>NUCLEOTIDE SEQUENCE [LARGE SCALE GENOMIC DNA]</scope>
    <source>
        <strain evidence="2 3">TNB23</strain>
    </source>
</reference>
<keyword evidence="1" id="KW-0812">Transmembrane</keyword>
<evidence type="ECO:0000313" key="2">
    <source>
        <dbReference type="EMBL" id="RNL53457.1"/>
    </source>
</evidence>
<keyword evidence="1" id="KW-1133">Transmembrane helix</keyword>
<keyword evidence="3" id="KW-1185">Reference proteome</keyword>